<keyword evidence="4" id="KW-1185">Reference proteome</keyword>
<dbReference type="PROSITE" id="PS51257">
    <property type="entry name" value="PROKAR_LIPOPROTEIN"/>
    <property type="match status" value="1"/>
</dbReference>
<evidence type="ECO:0000256" key="2">
    <source>
        <dbReference type="SAM" id="SignalP"/>
    </source>
</evidence>
<dbReference type="AlphaFoldDB" id="A0A6M4H682"/>
<evidence type="ECO:0000313" key="4">
    <source>
        <dbReference type="Proteomes" id="UP000503096"/>
    </source>
</evidence>
<reference evidence="3 4" key="1">
    <citation type="submission" date="2020-04" db="EMBL/GenBank/DDBJ databases">
        <title>Usitatibacter rugosus gen. nov., sp. nov. and Usitatibacter palustris sp. nov., novel members of Usitatibacteraceae fam. nov. within the order Nitrosomonadales isolated from soil.</title>
        <authorList>
            <person name="Huber K.J."/>
            <person name="Neumann-Schaal M."/>
            <person name="Geppert A."/>
            <person name="Luckner M."/>
            <person name="Wanner G."/>
            <person name="Overmann J."/>
        </authorList>
    </citation>
    <scope>NUCLEOTIDE SEQUENCE [LARGE SCALE GENOMIC DNA]</scope>
    <source>
        <strain evidence="3 4">Swamp67</strain>
    </source>
</reference>
<evidence type="ECO:0008006" key="5">
    <source>
        <dbReference type="Google" id="ProtNLM"/>
    </source>
</evidence>
<name>A0A6M4H682_9PROT</name>
<dbReference type="KEGG" id="upl:DSM104440_01656"/>
<gene>
    <name evidence="3" type="ORF">DSM104440_01656</name>
</gene>
<dbReference type="RefSeq" id="WP_171161570.1">
    <property type="nucleotide sequence ID" value="NZ_CP053073.1"/>
</dbReference>
<dbReference type="PANTHER" id="PTHR13833:SF71">
    <property type="entry name" value="NHL DOMAIN-CONTAINING PROTEIN"/>
    <property type="match status" value="1"/>
</dbReference>
<feature type="signal peptide" evidence="2">
    <location>
        <begin position="1"/>
        <end position="22"/>
    </location>
</feature>
<dbReference type="InParanoid" id="A0A6M4H682"/>
<dbReference type="Gene3D" id="2.40.10.500">
    <property type="match status" value="1"/>
</dbReference>
<feature type="chain" id="PRO_5026956562" description="NHL repeat-containing protein" evidence="2">
    <location>
        <begin position="23"/>
        <end position="357"/>
    </location>
</feature>
<sequence>MKNSLHRLVVGAMASTLLLVGACSDSDSSSDPGPNPPTASLQLFAGNVDASGYVDGVGANARFGLIQGLAADGSGTLYVGDGAAEVRAVRRISPAGEVSTLAGGGTAPPLTDGTGSAAGFYSPRHVAIDANGTISVADTLVSGASGVVGAVSYVRKVTAGGAVTTPFQTVLFPDMHGLLVDGAGNMLIASGTCAPPQPSPPTCTGRITRYSPQGNSTTIIATPGAGGTSNILRPTGLAVDSTGNLYTADFSSRTVNRVDPVSGAITVISSGSSFQDQPSAVAVDTAGNVYVADSGTHTVRKITPVGTMTTVAGVAGQPGFMAGALPGLLREPRHLAIVGNDLYIGMDRAVAVIRNRP</sequence>
<organism evidence="3 4">
    <name type="scientific">Usitatibacter palustris</name>
    <dbReference type="NCBI Taxonomy" id="2732487"/>
    <lineage>
        <taxon>Bacteria</taxon>
        <taxon>Pseudomonadati</taxon>
        <taxon>Pseudomonadota</taxon>
        <taxon>Betaproteobacteria</taxon>
        <taxon>Nitrosomonadales</taxon>
        <taxon>Usitatibacteraceae</taxon>
        <taxon>Usitatibacter</taxon>
    </lineage>
</organism>
<dbReference type="InterPro" id="IPR011042">
    <property type="entry name" value="6-blade_b-propeller_TolB-like"/>
</dbReference>
<protein>
    <recommendedName>
        <fullName evidence="5">NHL repeat-containing protein</fullName>
    </recommendedName>
</protein>
<dbReference type="Proteomes" id="UP000503096">
    <property type="component" value="Chromosome"/>
</dbReference>
<keyword evidence="1" id="KW-0677">Repeat</keyword>
<proteinExistence type="predicted"/>
<dbReference type="SUPFAM" id="SSF101898">
    <property type="entry name" value="NHL repeat"/>
    <property type="match status" value="1"/>
</dbReference>
<accession>A0A6M4H682</accession>
<dbReference type="EMBL" id="CP053073">
    <property type="protein sequence ID" value="QJR14842.1"/>
    <property type="molecule type" value="Genomic_DNA"/>
</dbReference>
<dbReference type="Pfam" id="PF01436">
    <property type="entry name" value="NHL"/>
    <property type="match status" value="1"/>
</dbReference>
<dbReference type="PANTHER" id="PTHR13833">
    <property type="match status" value="1"/>
</dbReference>
<evidence type="ECO:0000256" key="1">
    <source>
        <dbReference type="ARBA" id="ARBA00022737"/>
    </source>
</evidence>
<dbReference type="Gene3D" id="2.120.10.30">
    <property type="entry name" value="TolB, C-terminal domain"/>
    <property type="match status" value="2"/>
</dbReference>
<evidence type="ECO:0000313" key="3">
    <source>
        <dbReference type="EMBL" id="QJR14842.1"/>
    </source>
</evidence>
<keyword evidence="2" id="KW-0732">Signal</keyword>
<dbReference type="InterPro" id="IPR001258">
    <property type="entry name" value="NHL_repeat"/>
</dbReference>